<evidence type="ECO:0000313" key="11">
    <source>
        <dbReference type="EMBL" id="GFT48059.1"/>
    </source>
</evidence>
<evidence type="ECO:0000256" key="6">
    <source>
        <dbReference type="ARBA" id="ARBA00022801"/>
    </source>
</evidence>
<dbReference type="InterPro" id="IPR043502">
    <property type="entry name" value="DNA/RNA_pol_sf"/>
</dbReference>
<dbReference type="InterPro" id="IPR050951">
    <property type="entry name" value="Retrovirus_Pol_polyprotein"/>
</dbReference>
<keyword evidence="2" id="KW-0808">Transferase</keyword>
<dbReference type="Gene3D" id="3.10.10.10">
    <property type="entry name" value="HIV Type 1 Reverse Transcriptase, subunit A, domain 1"/>
    <property type="match status" value="1"/>
</dbReference>
<feature type="domain" description="Reverse transcriptase RNase H-like" evidence="9">
    <location>
        <begin position="496"/>
        <end position="595"/>
    </location>
</feature>
<protein>
    <recommendedName>
        <fullName evidence="1">RNA-directed DNA polymerase</fullName>
        <ecNumber evidence="1">2.7.7.49</ecNumber>
    </recommendedName>
</protein>
<keyword evidence="6" id="KW-0378">Hydrolase</keyword>
<dbReference type="GO" id="GO:0003964">
    <property type="term" value="F:RNA-directed DNA polymerase activity"/>
    <property type="evidence" value="ECO:0007669"/>
    <property type="project" value="UniProtKB-KW"/>
</dbReference>
<dbReference type="EC" id="2.7.7.49" evidence="1"/>
<dbReference type="Pfam" id="PF00078">
    <property type="entry name" value="RVT_1"/>
    <property type="match status" value="1"/>
</dbReference>
<dbReference type="Gene3D" id="1.10.340.70">
    <property type="match status" value="1"/>
</dbReference>
<dbReference type="FunFam" id="3.30.70.270:FF:000026">
    <property type="entry name" value="Transposon Ty3-G Gag-Pol polyprotein"/>
    <property type="match status" value="1"/>
</dbReference>
<comment type="caution">
    <text evidence="11">The sequence shown here is derived from an EMBL/GenBank/DDBJ whole genome shotgun (WGS) entry which is preliminary data.</text>
</comment>
<organism evidence="11 12">
    <name type="scientific">Nephila pilipes</name>
    <name type="common">Giant wood spider</name>
    <name type="synonym">Nephila maculata</name>
    <dbReference type="NCBI Taxonomy" id="299642"/>
    <lineage>
        <taxon>Eukaryota</taxon>
        <taxon>Metazoa</taxon>
        <taxon>Ecdysozoa</taxon>
        <taxon>Arthropoda</taxon>
        <taxon>Chelicerata</taxon>
        <taxon>Arachnida</taxon>
        <taxon>Araneae</taxon>
        <taxon>Araneomorphae</taxon>
        <taxon>Entelegynae</taxon>
        <taxon>Araneoidea</taxon>
        <taxon>Nephilidae</taxon>
        <taxon>Nephila</taxon>
    </lineage>
</organism>
<reference evidence="11" key="1">
    <citation type="submission" date="2020-08" db="EMBL/GenBank/DDBJ databases">
        <title>Multicomponent nature underlies the extraordinary mechanical properties of spider dragline silk.</title>
        <authorList>
            <person name="Kono N."/>
            <person name="Nakamura H."/>
            <person name="Mori M."/>
            <person name="Yoshida Y."/>
            <person name="Ohtoshi R."/>
            <person name="Malay A.D."/>
            <person name="Moran D.A.P."/>
            <person name="Tomita M."/>
            <person name="Numata K."/>
            <person name="Arakawa K."/>
        </authorList>
    </citation>
    <scope>NUCLEOTIDE SEQUENCE</scope>
</reference>
<dbReference type="SUPFAM" id="SSF56672">
    <property type="entry name" value="DNA/RNA polymerases"/>
    <property type="match status" value="1"/>
</dbReference>
<evidence type="ECO:0000256" key="7">
    <source>
        <dbReference type="ARBA" id="ARBA00022918"/>
    </source>
</evidence>
<accession>A0A8X6TVK7</accession>
<evidence type="ECO:0000259" key="10">
    <source>
        <dbReference type="Pfam" id="PF17921"/>
    </source>
</evidence>
<dbReference type="InterPro" id="IPR041588">
    <property type="entry name" value="Integrase_H2C2"/>
</dbReference>
<dbReference type="EMBL" id="BMAW01111445">
    <property type="protein sequence ID" value="GFT48059.1"/>
    <property type="molecule type" value="Genomic_DNA"/>
</dbReference>
<evidence type="ECO:0000256" key="4">
    <source>
        <dbReference type="ARBA" id="ARBA00022722"/>
    </source>
</evidence>
<name>A0A8X6TVK7_NEPPI</name>
<dbReference type="Pfam" id="PF17917">
    <property type="entry name" value="RT_RNaseH"/>
    <property type="match status" value="1"/>
</dbReference>
<feature type="domain" description="Reverse transcriptase" evidence="8">
    <location>
        <begin position="262"/>
        <end position="406"/>
    </location>
</feature>
<evidence type="ECO:0000256" key="5">
    <source>
        <dbReference type="ARBA" id="ARBA00022759"/>
    </source>
</evidence>
<evidence type="ECO:0000256" key="1">
    <source>
        <dbReference type="ARBA" id="ARBA00012493"/>
    </source>
</evidence>
<evidence type="ECO:0000313" key="12">
    <source>
        <dbReference type="Proteomes" id="UP000887013"/>
    </source>
</evidence>
<dbReference type="PANTHER" id="PTHR37984">
    <property type="entry name" value="PROTEIN CBG26694"/>
    <property type="match status" value="1"/>
</dbReference>
<dbReference type="OrthoDB" id="6431143at2759"/>
<dbReference type="GO" id="GO:0016787">
    <property type="term" value="F:hydrolase activity"/>
    <property type="evidence" value="ECO:0007669"/>
    <property type="project" value="UniProtKB-KW"/>
</dbReference>
<proteinExistence type="predicted"/>
<dbReference type="InterPro" id="IPR000477">
    <property type="entry name" value="RT_dom"/>
</dbReference>
<evidence type="ECO:0000259" key="8">
    <source>
        <dbReference type="Pfam" id="PF00078"/>
    </source>
</evidence>
<dbReference type="FunFam" id="1.10.340.70:FF:000003">
    <property type="entry name" value="Protein CBG25708"/>
    <property type="match status" value="1"/>
</dbReference>
<sequence>MEAFRPHALLQFSLGNVKEKWRKWRQELENYLLATEKDERADKIKIAILLNLLGSEGLEIYNTFKFQSPESKANYSEVLQKFEDYCSPRQNVVYERYKFFSCVQLEGQTIESYVTHLKTLASTREFAEQENGLIRDRIVLGNNKDSGLQERLLRENNLGLEKAIEIVRAAEASWEQISNMKYETATINYVKKNENPNQPKKSSHYECKKCGRKHKPRKCPAFGKICTKYNKKNHFAVKCFQNTKNIHEMNVPENELDVYLDSITVNETKCDMISFTIDKNIEMVSETWYKIKPKLSETNLSLTAYDEVSSEICTFNTPFGRYKFNKLPFGIVSAPEVFQKRNQKLFGDIESVEIYFDDIIVAGYNEDSHDAIMSKVLERARSLNIKFNPDKLQYRVSEVKYVGQIISKSGIKPDPDHIKAIVAMPTPKSKTEVRRLLGMVNFLSKFIPNVSKVTAPLREIIHENVDFNWGKKQELSFVNNKELLAKAPILKVFSASDEIIIQCDSSKDGLGSCLIQKGQPVSFVSCSLTNSEKNYAQIEKELLAIVFSFEKYHNFVYGRKVAIQSDHKPLMAIVKKPTHKISSRMQRMILKLLKYDFEINYVPGNQMFLADTLSRAFPVNETVRDDPEMLNIVHTVSKHLPMSEKRLAQFKEETVLDPELKVVVKYIKEGWPKSYKSVDNSVKTYYKIKKNLYVQKGLLFSNEKLIVPYCLRKDMLKLIHGAHFGIEKCKERAREIMHWSGMNSDIETVVSECVICEKFKKANSKEP</sequence>
<dbReference type="AlphaFoldDB" id="A0A8X6TVK7"/>
<feature type="domain" description="Integrase zinc-binding" evidence="10">
    <location>
        <begin position="707"/>
        <end position="761"/>
    </location>
</feature>
<dbReference type="Gene3D" id="3.30.70.270">
    <property type="match status" value="2"/>
</dbReference>
<dbReference type="InterPro" id="IPR041373">
    <property type="entry name" value="RT_RNaseH"/>
</dbReference>
<evidence type="ECO:0000256" key="3">
    <source>
        <dbReference type="ARBA" id="ARBA00022695"/>
    </source>
</evidence>
<dbReference type="FunFam" id="3.10.20.370:FF:000001">
    <property type="entry name" value="Retrovirus-related Pol polyprotein from transposon 17.6-like protein"/>
    <property type="match status" value="1"/>
</dbReference>
<keyword evidence="4" id="KW-0540">Nuclease</keyword>
<keyword evidence="3" id="KW-0548">Nucleotidyltransferase</keyword>
<dbReference type="Proteomes" id="UP000887013">
    <property type="component" value="Unassembled WGS sequence"/>
</dbReference>
<dbReference type="CDD" id="cd09274">
    <property type="entry name" value="RNase_HI_RT_Ty3"/>
    <property type="match status" value="1"/>
</dbReference>
<gene>
    <name evidence="11" type="primary">pol</name>
    <name evidence="11" type="ORF">NPIL_93871</name>
</gene>
<dbReference type="Pfam" id="PF17921">
    <property type="entry name" value="Integrase_H2C2"/>
    <property type="match status" value="1"/>
</dbReference>
<evidence type="ECO:0000256" key="2">
    <source>
        <dbReference type="ARBA" id="ARBA00022679"/>
    </source>
</evidence>
<keyword evidence="7" id="KW-0695">RNA-directed DNA polymerase</keyword>
<dbReference type="InterPro" id="IPR043128">
    <property type="entry name" value="Rev_trsase/Diguanyl_cyclase"/>
</dbReference>
<dbReference type="CDD" id="cd01647">
    <property type="entry name" value="RT_LTR"/>
    <property type="match status" value="1"/>
</dbReference>
<keyword evidence="5" id="KW-0255">Endonuclease</keyword>
<dbReference type="PANTHER" id="PTHR37984:SF7">
    <property type="entry name" value="INTEGRASE CATALYTIC DOMAIN-CONTAINING PROTEIN"/>
    <property type="match status" value="1"/>
</dbReference>
<evidence type="ECO:0000259" key="9">
    <source>
        <dbReference type="Pfam" id="PF17917"/>
    </source>
</evidence>
<dbReference type="GO" id="GO:0004519">
    <property type="term" value="F:endonuclease activity"/>
    <property type="evidence" value="ECO:0007669"/>
    <property type="project" value="UniProtKB-KW"/>
</dbReference>
<keyword evidence="12" id="KW-1185">Reference proteome</keyword>